<dbReference type="Pfam" id="PF07638">
    <property type="entry name" value="Sigma70_ECF"/>
    <property type="match status" value="1"/>
</dbReference>
<dbReference type="InterPro" id="IPR053812">
    <property type="entry name" value="HTH_Sigma70_ECF-like"/>
</dbReference>
<organism evidence="6 7">
    <name type="scientific">Ruoffia tabacinasalis</name>
    <dbReference type="NCBI Taxonomy" id="87458"/>
    <lineage>
        <taxon>Bacteria</taxon>
        <taxon>Bacillati</taxon>
        <taxon>Bacillota</taxon>
        <taxon>Bacilli</taxon>
        <taxon>Lactobacillales</taxon>
        <taxon>Aerococcaceae</taxon>
        <taxon>Ruoffia</taxon>
    </lineage>
</organism>
<evidence type="ECO:0000256" key="2">
    <source>
        <dbReference type="ARBA" id="ARBA00023082"/>
    </source>
</evidence>
<feature type="domain" description="RNA polymerase sigma-70 ECF-like HTH" evidence="5">
    <location>
        <begin position="54"/>
        <end position="193"/>
    </location>
</feature>
<dbReference type="Proteomes" id="UP000306420">
    <property type="component" value="Unassembled WGS sequence"/>
</dbReference>
<evidence type="ECO:0000256" key="3">
    <source>
        <dbReference type="ARBA" id="ARBA00023125"/>
    </source>
</evidence>
<keyword evidence="1" id="KW-0805">Transcription regulation</keyword>
<keyword evidence="2" id="KW-0731">Sigma factor</keyword>
<comment type="caution">
    <text evidence="6">The sequence shown here is derived from an EMBL/GenBank/DDBJ whole genome shotgun (WGS) entry which is preliminary data.</text>
</comment>
<dbReference type="EMBL" id="VBSP01000011">
    <property type="protein sequence ID" value="TLQ41735.1"/>
    <property type="molecule type" value="Genomic_DNA"/>
</dbReference>
<dbReference type="SUPFAM" id="SSF88659">
    <property type="entry name" value="Sigma3 and sigma4 domains of RNA polymerase sigma factors"/>
    <property type="match status" value="1"/>
</dbReference>
<dbReference type="SUPFAM" id="SSF88946">
    <property type="entry name" value="Sigma2 domain of RNA polymerase sigma factors"/>
    <property type="match status" value="1"/>
</dbReference>
<dbReference type="Gene3D" id="1.10.1740.10">
    <property type="match status" value="1"/>
</dbReference>
<dbReference type="AlphaFoldDB" id="A0A5R9E080"/>
<keyword evidence="4" id="KW-0804">Transcription</keyword>
<protein>
    <submittedName>
        <fullName evidence="6">Sigma-70 family RNA polymerase sigma factor</fullName>
    </submittedName>
</protein>
<dbReference type="GO" id="GO:0016987">
    <property type="term" value="F:sigma factor activity"/>
    <property type="evidence" value="ECO:0007669"/>
    <property type="project" value="UniProtKB-KW"/>
</dbReference>
<proteinExistence type="predicted"/>
<evidence type="ECO:0000256" key="4">
    <source>
        <dbReference type="ARBA" id="ARBA00023163"/>
    </source>
</evidence>
<sequence>MKTMTIEALVIGLKKEFNTDVFEHIVNRYVPLYKSCFNQIKVPNYDLEDYYQEAQIIMLEAIDMYDPEKQHRFSGFFKLLYKNRIINLCRADQAYKRGGGIRELSLEYQSNKNQSEINLLDQIENHYHISAQDMIELKEVHNLFIDSLSSLERKVFFNYQKGDSVREIAKQLVISETQVQSAYDRCRKKLKDSFSLE</sequence>
<dbReference type="InterPro" id="IPR036388">
    <property type="entry name" value="WH-like_DNA-bd_sf"/>
</dbReference>
<dbReference type="InterPro" id="IPR014284">
    <property type="entry name" value="RNA_pol_sigma-70_dom"/>
</dbReference>
<evidence type="ECO:0000259" key="5">
    <source>
        <dbReference type="Pfam" id="PF07638"/>
    </source>
</evidence>
<dbReference type="RefSeq" id="WP_138404230.1">
    <property type="nucleotide sequence ID" value="NZ_VBSP01000011.1"/>
</dbReference>
<dbReference type="InterPro" id="IPR013324">
    <property type="entry name" value="RNA_pol_sigma_r3/r4-like"/>
</dbReference>
<evidence type="ECO:0000256" key="1">
    <source>
        <dbReference type="ARBA" id="ARBA00023015"/>
    </source>
</evidence>
<gene>
    <name evidence="6" type="ORF">FEZ33_04610</name>
</gene>
<name>A0A5R9E080_9LACT</name>
<evidence type="ECO:0000313" key="7">
    <source>
        <dbReference type="Proteomes" id="UP000306420"/>
    </source>
</evidence>
<dbReference type="Gene3D" id="1.10.10.10">
    <property type="entry name" value="Winged helix-like DNA-binding domain superfamily/Winged helix DNA-binding domain"/>
    <property type="match status" value="1"/>
</dbReference>
<keyword evidence="3" id="KW-0238">DNA-binding</keyword>
<dbReference type="GO" id="GO:0003677">
    <property type="term" value="F:DNA binding"/>
    <property type="evidence" value="ECO:0007669"/>
    <property type="project" value="UniProtKB-KW"/>
</dbReference>
<dbReference type="PANTHER" id="PTHR30385">
    <property type="entry name" value="SIGMA FACTOR F FLAGELLAR"/>
    <property type="match status" value="1"/>
</dbReference>
<dbReference type="InterPro" id="IPR013325">
    <property type="entry name" value="RNA_pol_sigma_r2"/>
</dbReference>
<dbReference type="OrthoDB" id="1767844at2"/>
<reference evidence="6 7" key="1">
    <citation type="submission" date="2019-05" db="EMBL/GenBank/DDBJ databases">
        <title>The metagenome of a microbial culture collection derived from dairy environment covers the genomic content of the human microbiome.</title>
        <authorList>
            <person name="Roder T."/>
            <person name="Wuthrich D."/>
            <person name="Sattari Z."/>
            <person name="Von Ah U."/>
            <person name="Bar C."/>
            <person name="Ronchi F."/>
            <person name="Macpherson A.J."/>
            <person name="Ganal-Vonarburg S.C."/>
            <person name="Bruggmann R."/>
            <person name="Vergeres G."/>
        </authorList>
    </citation>
    <scope>NUCLEOTIDE SEQUENCE [LARGE SCALE GENOMIC DNA]</scope>
    <source>
        <strain evidence="6 7">FAM 24227</strain>
    </source>
</reference>
<accession>A0A5R9E080</accession>
<evidence type="ECO:0000313" key="6">
    <source>
        <dbReference type="EMBL" id="TLQ41735.1"/>
    </source>
</evidence>
<dbReference type="NCBIfam" id="TIGR02937">
    <property type="entry name" value="sigma70-ECF"/>
    <property type="match status" value="1"/>
</dbReference>
<dbReference type="GO" id="GO:0006352">
    <property type="term" value="P:DNA-templated transcription initiation"/>
    <property type="evidence" value="ECO:0007669"/>
    <property type="project" value="InterPro"/>
</dbReference>